<evidence type="ECO:0000256" key="7">
    <source>
        <dbReference type="ARBA" id="ARBA00022915"/>
    </source>
</evidence>
<sequence>MIFKGCAIRLVTPFSDTNEVDFDKLEKLLDKQLGLGAAAIIVGGNNGEFLTMSDEEISSLIDFVVKKVDKKIPVLAQTGFNDTRRSIILGIKANQSGVDALIFEPPYYNVGNEKGILSHYRSLAMTCDLPCYIFSDSEHSGSNLPIGLLAKLAAIDNIVGIIETSNDIEHIARMISSLPSNFDIISANDSIALAALSLGIKSLASSLINIVPNQVLDMYKHFESGKIEYAREIQINNFALIDALKLEVNPIPVKTAMNMMGIEVGDFRLPIGTMHPDRAAQLATILMDNNIKSY</sequence>
<comment type="similarity">
    <text evidence="3 13">Belongs to the DapA family.</text>
</comment>
<evidence type="ECO:0000256" key="13">
    <source>
        <dbReference type="PIRNR" id="PIRNR001365"/>
    </source>
</evidence>
<dbReference type="eggNOG" id="COG0329">
    <property type="taxonomic scope" value="Bacteria"/>
</dbReference>
<organism evidence="14 16">
    <name type="scientific">Peptostreptococcus anaerobius</name>
    <dbReference type="NCBI Taxonomy" id="1261"/>
    <lineage>
        <taxon>Bacteria</taxon>
        <taxon>Bacillati</taxon>
        <taxon>Bacillota</taxon>
        <taxon>Clostridia</taxon>
        <taxon>Peptostreptococcales</taxon>
        <taxon>Peptostreptococcaceae</taxon>
        <taxon>Peptostreptococcus</taxon>
    </lineage>
</organism>
<evidence type="ECO:0000256" key="6">
    <source>
        <dbReference type="ARBA" id="ARBA00022605"/>
    </source>
</evidence>
<comment type="catalytic activity">
    <reaction evidence="11">
        <text>L-aspartate 4-semialdehyde + pyruvate = (2S,4S)-4-hydroxy-2,3,4,5-tetrahydrodipicolinate + H2O + H(+)</text>
        <dbReference type="Rhea" id="RHEA:34171"/>
        <dbReference type="ChEBI" id="CHEBI:15361"/>
        <dbReference type="ChEBI" id="CHEBI:15377"/>
        <dbReference type="ChEBI" id="CHEBI:15378"/>
        <dbReference type="ChEBI" id="CHEBI:67139"/>
        <dbReference type="ChEBI" id="CHEBI:537519"/>
        <dbReference type="EC" id="4.3.3.7"/>
    </reaction>
</comment>
<dbReference type="GeneID" id="79842276"/>
<reference evidence="15 17" key="2">
    <citation type="submission" date="2018-06" db="EMBL/GenBank/DDBJ databases">
        <authorList>
            <consortium name="Pathogen Informatics"/>
            <person name="Doyle S."/>
        </authorList>
    </citation>
    <scope>NUCLEOTIDE SEQUENCE [LARGE SCALE GENOMIC DNA]</scope>
    <source>
        <strain evidence="15 17">NCTC11460</strain>
    </source>
</reference>
<dbReference type="SMART" id="SM01130">
    <property type="entry name" value="DHDPS"/>
    <property type="match status" value="1"/>
</dbReference>
<dbReference type="RefSeq" id="WP_002843189.1">
    <property type="nucleotide sequence ID" value="NZ_CAMPYD010000033.1"/>
</dbReference>
<keyword evidence="6" id="KW-0028">Amino-acid biosynthesis</keyword>
<dbReference type="PANTHER" id="PTHR12128">
    <property type="entry name" value="DIHYDRODIPICOLINATE SYNTHASE"/>
    <property type="match status" value="1"/>
</dbReference>
<evidence type="ECO:0000256" key="4">
    <source>
        <dbReference type="ARBA" id="ARBA00012086"/>
    </source>
</evidence>
<dbReference type="PATRIC" id="fig|1261.3.peg.749"/>
<proteinExistence type="inferred from homology"/>
<dbReference type="EMBL" id="UGTB01000004">
    <property type="protein sequence ID" value="SUB61513.1"/>
    <property type="molecule type" value="Genomic_DNA"/>
</dbReference>
<dbReference type="GO" id="GO:0008840">
    <property type="term" value="F:4-hydroxy-tetrahydrodipicolinate synthase activity"/>
    <property type="evidence" value="ECO:0007669"/>
    <property type="project" value="UniProtKB-UniRule"/>
</dbReference>
<dbReference type="SUPFAM" id="SSF51569">
    <property type="entry name" value="Aldolase"/>
    <property type="match status" value="1"/>
</dbReference>
<dbReference type="PANTHER" id="PTHR12128:SF66">
    <property type="entry name" value="4-HYDROXY-2-OXOGLUTARATE ALDOLASE, MITOCHONDRIAL"/>
    <property type="match status" value="1"/>
</dbReference>
<evidence type="ECO:0000313" key="15">
    <source>
        <dbReference type="EMBL" id="SUB61513.1"/>
    </source>
</evidence>
<evidence type="ECO:0000256" key="3">
    <source>
        <dbReference type="ARBA" id="ARBA00007592"/>
    </source>
</evidence>
<protein>
    <recommendedName>
        <fullName evidence="4 12">4-hydroxy-tetrahydrodipicolinate synthase</fullName>
        <ecNumber evidence="4 12">4.3.3.7</ecNumber>
    </recommendedName>
</protein>
<dbReference type="PIRSF" id="PIRSF001365">
    <property type="entry name" value="DHDPS"/>
    <property type="match status" value="1"/>
</dbReference>
<dbReference type="GO" id="GO:0019877">
    <property type="term" value="P:diaminopimelate biosynthetic process"/>
    <property type="evidence" value="ECO:0007669"/>
    <property type="project" value="UniProtKB-KW"/>
</dbReference>
<evidence type="ECO:0000256" key="8">
    <source>
        <dbReference type="ARBA" id="ARBA00023154"/>
    </source>
</evidence>
<evidence type="ECO:0000313" key="16">
    <source>
        <dbReference type="Proteomes" id="UP000070326"/>
    </source>
</evidence>
<keyword evidence="7" id="KW-0220">Diaminopimelate biosynthesis</keyword>
<evidence type="ECO:0000256" key="1">
    <source>
        <dbReference type="ARBA" id="ARBA00003294"/>
    </source>
</evidence>
<dbReference type="InterPro" id="IPR002220">
    <property type="entry name" value="DapA-like"/>
</dbReference>
<dbReference type="STRING" id="1261.HMPREF3195_01782"/>
<comment type="pathway">
    <text evidence="2">Amino-acid biosynthesis; L-lysine biosynthesis via DAP pathway; (S)-tetrahydrodipicolinate from L-aspartate: step 3/4.</text>
</comment>
<evidence type="ECO:0000256" key="2">
    <source>
        <dbReference type="ARBA" id="ARBA00005120"/>
    </source>
</evidence>
<keyword evidence="10" id="KW-0704">Schiff base</keyword>
<dbReference type="Pfam" id="PF00701">
    <property type="entry name" value="DHDPS"/>
    <property type="match status" value="1"/>
</dbReference>
<dbReference type="InterPro" id="IPR013785">
    <property type="entry name" value="Aldolase_TIM"/>
</dbReference>
<dbReference type="GO" id="GO:0009089">
    <property type="term" value="P:lysine biosynthetic process via diaminopimelate"/>
    <property type="evidence" value="ECO:0007669"/>
    <property type="project" value="UniProtKB-UniRule"/>
</dbReference>
<comment type="function">
    <text evidence="1">Catalyzes the condensation of (S)-aspartate-beta-semialdehyde [(S)-ASA] and pyruvate to 4-hydroxy-tetrahydrodipicolinate (HTPA).</text>
</comment>
<dbReference type="NCBIfam" id="TIGR00674">
    <property type="entry name" value="dapA"/>
    <property type="match status" value="1"/>
</dbReference>
<reference evidence="14 16" key="1">
    <citation type="submission" date="2016-02" db="EMBL/GenBank/DDBJ databases">
        <authorList>
            <person name="Wen L."/>
            <person name="He K."/>
            <person name="Yang H."/>
        </authorList>
    </citation>
    <scope>NUCLEOTIDE SEQUENCE [LARGE SCALE GENOMIC DNA]</scope>
    <source>
        <strain evidence="14 16">MJR8628A</strain>
    </source>
</reference>
<keyword evidence="9 13" id="KW-0456">Lyase</keyword>
<evidence type="ECO:0000256" key="12">
    <source>
        <dbReference type="NCBIfam" id="TIGR00674"/>
    </source>
</evidence>
<dbReference type="Proteomes" id="UP000070326">
    <property type="component" value="Unassembled WGS sequence"/>
</dbReference>
<dbReference type="Proteomes" id="UP000255101">
    <property type="component" value="Unassembled WGS sequence"/>
</dbReference>
<evidence type="ECO:0000256" key="5">
    <source>
        <dbReference type="ARBA" id="ARBA00022490"/>
    </source>
</evidence>
<dbReference type="Gene3D" id="3.20.20.70">
    <property type="entry name" value="Aldolase class I"/>
    <property type="match status" value="1"/>
</dbReference>
<keyword evidence="5" id="KW-0963">Cytoplasm</keyword>
<keyword evidence="8" id="KW-0457">Lysine biosynthesis</keyword>
<dbReference type="PRINTS" id="PR00146">
    <property type="entry name" value="DHPICSNTHASE"/>
</dbReference>
<dbReference type="AlphaFoldDB" id="A0A135YMN0"/>
<evidence type="ECO:0000256" key="11">
    <source>
        <dbReference type="ARBA" id="ARBA00047836"/>
    </source>
</evidence>
<dbReference type="EMBL" id="LSQZ01000087">
    <property type="protein sequence ID" value="KXI10662.1"/>
    <property type="molecule type" value="Genomic_DNA"/>
</dbReference>
<dbReference type="UniPathway" id="UPA00034">
    <property type="reaction ID" value="UER00017"/>
</dbReference>
<evidence type="ECO:0000256" key="9">
    <source>
        <dbReference type="ARBA" id="ARBA00023239"/>
    </source>
</evidence>
<accession>A0A135YMN0</accession>
<name>A0A135YMN0_9FIRM</name>
<dbReference type="EC" id="4.3.3.7" evidence="4 12"/>
<gene>
    <name evidence="15" type="primary">dapA_1</name>
    <name evidence="14" type="ORF">HMPREF3195_01782</name>
    <name evidence="15" type="ORF">NCTC11460_01453</name>
</gene>
<dbReference type="InterPro" id="IPR005263">
    <property type="entry name" value="DapA"/>
</dbReference>
<evidence type="ECO:0000313" key="17">
    <source>
        <dbReference type="Proteomes" id="UP000255101"/>
    </source>
</evidence>
<dbReference type="GO" id="GO:0005829">
    <property type="term" value="C:cytosol"/>
    <property type="evidence" value="ECO:0007669"/>
    <property type="project" value="TreeGrafter"/>
</dbReference>
<evidence type="ECO:0000256" key="10">
    <source>
        <dbReference type="ARBA" id="ARBA00023270"/>
    </source>
</evidence>
<evidence type="ECO:0000313" key="14">
    <source>
        <dbReference type="EMBL" id="KXI10662.1"/>
    </source>
</evidence>